<evidence type="ECO:0000313" key="7">
    <source>
        <dbReference type="Proteomes" id="UP000306102"/>
    </source>
</evidence>
<dbReference type="InterPro" id="IPR036291">
    <property type="entry name" value="NAD(P)-bd_dom_sf"/>
</dbReference>
<evidence type="ECO:0000313" key="6">
    <source>
        <dbReference type="EMBL" id="THG05097.1"/>
    </source>
</evidence>
<dbReference type="InterPro" id="IPR002347">
    <property type="entry name" value="SDR_fam"/>
</dbReference>
<feature type="domain" description="Transposase (putative) gypsy type" evidence="5">
    <location>
        <begin position="195"/>
        <end position="239"/>
    </location>
</feature>
<feature type="compositionally biased region" description="Polar residues" evidence="4">
    <location>
        <begin position="502"/>
        <end position="523"/>
    </location>
</feature>
<evidence type="ECO:0000256" key="2">
    <source>
        <dbReference type="ARBA" id="ARBA00023002"/>
    </source>
</evidence>
<dbReference type="InterPro" id="IPR020904">
    <property type="entry name" value="Sc_DH/Rdtase_CS"/>
</dbReference>
<dbReference type="STRING" id="542762.A0A4V3WLK5"/>
<dbReference type="PRINTS" id="PR00081">
    <property type="entry name" value="GDHRDH"/>
</dbReference>
<accession>A0A4V3WLK5</accession>
<sequence>MLMATNLESAFHLCQLAYPLLKASGVGSIVFISSVTGLVHTGSGSIYGASKGAMNQLTTNLACEWAKDNIRCNCVAPWYIKTSLVEHLLENKEFLDKIISQTPLRRPGEPNEVSSMVAFLFMPASSYITGQIISVEGGMTVHDRCLRFFAFNLCLHRFRVSPRSEFSIPADVHLRLAVDNDSIMPTDDSMPFPIVAFTECGLRLPLNIFFREILHFYKLNPMQLAINSYRVINGIIALARQENARITLADIQYCYTMCPLNLKEKGFVYYLKPRSIEYKIVADLPNSNKGAGDDYVIASGNWEFGADEDAHLYPLPRSIKEGKATKRLSPILRPQQRLKEAPRSSNPKRKAPLVLNFIPTYKSTLPDVPKRKKKSLSPPTATTQTASSSRTDQESTSDPTNQPSTSAPYLIPIPERKRRRRLVKTAEMGRPKPVAQDLLADLPVDAEAEPTQSMPPPKPKRTKRAQPKAKVTQVESEDALPVSKLAESKKASSAPAKRSAETPPSESTQSKKPRSASVTTSGSKKPDVPWAPKITLEDRPIMSNESADDINVGVALSTALLLPGDLERNVEYNRPIMSNESADDINVGVALSTALLLPGGLERNAEYSEYENYALMLQHSVQKLEEQVEAATKAQQIAEEKAESAEAIRKVVEAEKIEAEDRKA</sequence>
<evidence type="ECO:0000259" key="5">
    <source>
        <dbReference type="Pfam" id="PF04195"/>
    </source>
</evidence>
<evidence type="ECO:0000256" key="3">
    <source>
        <dbReference type="SAM" id="Coils"/>
    </source>
</evidence>
<reference evidence="6 7" key="1">
    <citation type="journal article" date="2018" name="Proc. Natl. Acad. Sci. U.S.A.">
        <title>Draft genome sequence of Camellia sinensis var. sinensis provides insights into the evolution of the tea genome and tea quality.</title>
        <authorList>
            <person name="Wei C."/>
            <person name="Yang H."/>
            <person name="Wang S."/>
            <person name="Zhao J."/>
            <person name="Liu C."/>
            <person name="Gao L."/>
            <person name="Xia E."/>
            <person name="Lu Y."/>
            <person name="Tai Y."/>
            <person name="She G."/>
            <person name="Sun J."/>
            <person name="Cao H."/>
            <person name="Tong W."/>
            <person name="Gao Q."/>
            <person name="Li Y."/>
            <person name="Deng W."/>
            <person name="Jiang X."/>
            <person name="Wang W."/>
            <person name="Chen Q."/>
            <person name="Zhang S."/>
            <person name="Li H."/>
            <person name="Wu J."/>
            <person name="Wang P."/>
            <person name="Li P."/>
            <person name="Shi C."/>
            <person name="Zheng F."/>
            <person name="Jian J."/>
            <person name="Huang B."/>
            <person name="Shan D."/>
            <person name="Shi M."/>
            <person name="Fang C."/>
            <person name="Yue Y."/>
            <person name="Li F."/>
            <person name="Li D."/>
            <person name="Wei S."/>
            <person name="Han B."/>
            <person name="Jiang C."/>
            <person name="Yin Y."/>
            <person name="Xia T."/>
            <person name="Zhang Z."/>
            <person name="Bennetzen J.L."/>
            <person name="Zhao S."/>
            <person name="Wan X."/>
        </authorList>
    </citation>
    <scope>NUCLEOTIDE SEQUENCE [LARGE SCALE GENOMIC DNA]</scope>
    <source>
        <strain evidence="7">cv. Shuchazao</strain>
        <tissue evidence="6">Leaf</tissue>
    </source>
</reference>
<dbReference type="Pfam" id="PF13561">
    <property type="entry name" value="adh_short_C2"/>
    <property type="match status" value="1"/>
</dbReference>
<dbReference type="Gene3D" id="3.40.50.720">
    <property type="entry name" value="NAD(P)-binding Rossmann-like Domain"/>
    <property type="match status" value="1"/>
</dbReference>
<feature type="compositionally biased region" description="Low complexity" evidence="4">
    <location>
        <begin position="376"/>
        <end position="390"/>
    </location>
</feature>
<name>A0A4V3WLK5_CAMSN</name>
<keyword evidence="3" id="KW-0175">Coiled coil</keyword>
<protein>
    <recommendedName>
        <fullName evidence="5">Transposase (putative) gypsy type domain-containing protein</fullName>
    </recommendedName>
</protein>
<dbReference type="Pfam" id="PF04195">
    <property type="entry name" value="Transposase_28"/>
    <property type="match status" value="1"/>
</dbReference>
<dbReference type="EMBL" id="SDRB02010666">
    <property type="protein sequence ID" value="THG05097.1"/>
    <property type="molecule type" value="Genomic_DNA"/>
</dbReference>
<keyword evidence="1" id="KW-0521">NADP</keyword>
<dbReference type="InterPro" id="IPR007321">
    <property type="entry name" value="Transposase_28"/>
</dbReference>
<gene>
    <name evidence="6" type="ORF">TEA_012903</name>
</gene>
<evidence type="ECO:0000256" key="4">
    <source>
        <dbReference type="SAM" id="MobiDB-lite"/>
    </source>
</evidence>
<dbReference type="PANTHER" id="PTHR42898">
    <property type="entry name" value="TROPINONE REDUCTASE"/>
    <property type="match status" value="1"/>
</dbReference>
<dbReference type="AlphaFoldDB" id="A0A4V3WLK5"/>
<dbReference type="PANTHER" id="PTHR42898:SF6">
    <property type="entry name" value="NADP-DEPENDENT MANNITOL DEHYDROGENASE"/>
    <property type="match status" value="1"/>
</dbReference>
<proteinExistence type="predicted"/>
<keyword evidence="7" id="KW-1185">Reference proteome</keyword>
<feature type="region of interest" description="Disordered" evidence="4">
    <location>
        <begin position="324"/>
        <end position="417"/>
    </location>
</feature>
<dbReference type="InterPro" id="IPR045000">
    <property type="entry name" value="TR"/>
</dbReference>
<feature type="compositionally biased region" description="Basic residues" evidence="4">
    <location>
        <begin position="458"/>
        <end position="467"/>
    </location>
</feature>
<keyword evidence="2" id="KW-0560">Oxidoreductase</keyword>
<feature type="compositionally biased region" description="Polar residues" evidence="4">
    <location>
        <begin position="394"/>
        <end position="407"/>
    </location>
</feature>
<evidence type="ECO:0000256" key="1">
    <source>
        <dbReference type="ARBA" id="ARBA00022857"/>
    </source>
</evidence>
<dbReference type="SUPFAM" id="SSF51735">
    <property type="entry name" value="NAD(P)-binding Rossmann-fold domains"/>
    <property type="match status" value="1"/>
</dbReference>
<comment type="caution">
    <text evidence="6">The sequence shown here is derived from an EMBL/GenBank/DDBJ whole genome shotgun (WGS) entry which is preliminary data.</text>
</comment>
<dbReference type="PROSITE" id="PS00061">
    <property type="entry name" value="ADH_SHORT"/>
    <property type="match status" value="1"/>
</dbReference>
<feature type="coiled-coil region" evidence="3">
    <location>
        <begin position="614"/>
        <end position="662"/>
    </location>
</feature>
<feature type="region of interest" description="Disordered" evidence="4">
    <location>
        <begin position="447"/>
        <end position="532"/>
    </location>
</feature>
<dbReference type="GO" id="GO:0016491">
    <property type="term" value="F:oxidoreductase activity"/>
    <property type="evidence" value="ECO:0007669"/>
    <property type="project" value="UniProtKB-KW"/>
</dbReference>
<dbReference type="Proteomes" id="UP000306102">
    <property type="component" value="Unassembled WGS sequence"/>
</dbReference>
<organism evidence="6 7">
    <name type="scientific">Camellia sinensis var. sinensis</name>
    <name type="common">China tea</name>
    <dbReference type="NCBI Taxonomy" id="542762"/>
    <lineage>
        <taxon>Eukaryota</taxon>
        <taxon>Viridiplantae</taxon>
        <taxon>Streptophyta</taxon>
        <taxon>Embryophyta</taxon>
        <taxon>Tracheophyta</taxon>
        <taxon>Spermatophyta</taxon>
        <taxon>Magnoliopsida</taxon>
        <taxon>eudicotyledons</taxon>
        <taxon>Gunneridae</taxon>
        <taxon>Pentapetalae</taxon>
        <taxon>asterids</taxon>
        <taxon>Ericales</taxon>
        <taxon>Theaceae</taxon>
        <taxon>Camellia</taxon>
    </lineage>
</organism>